<dbReference type="PANTHER" id="PTHR24221">
    <property type="entry name" value="ATP-BINDING CASSETTE SUB-FAMILY B"/>
    <property type="match status" value="1"/>
</dbReference>
<evidence type="ECO:0000313" key="7">
    <source>
        <dbReference type="EMBL" id="XBH20584.1"/>
    </source>
</evidence>
<keyword evidence="4 5" id="KW-0472">Membrane</keyword>
<dbReference type="Gene3D" id="3.40.50.300">
    <property type="entry name" value="P-loop containing nucleotide triphosphate hydrolases"/>
    <property type="match status" value="1"/>
</dbReference>
<dbReference type="PROSITE" id="PS50929">
    <property type="entry name" value="ABC_TM1F"/>
    <property type="match status" value="1"/>
</dbReference>
<gene>
    <name evidence="7" type="ORF">V5R04_10095</name>
</gene>
<keyword evidence="3 5" id="KW-1133">Transmembrane helix</keyword>
<dbReference type="GO" id="GO:0005524">
    <property type="term" value="F:ATP binding"/>
    <property type="evidence" value="ECO:0007669"/>
    <property type="project" value="InterPro"/>
</dbReference>
<evidence type="ECO:0000256" key="4">
    <source>
        <dbReference type="ARBA" id="ARBA00023136"/>
    </source>
</evidence>
<feature type="transmembrane region" description="Helical" evidence="5">
    <location>
        <begin position="69"/>
        <end position="87"/>
    </location>
</feature>
<dbReference type="AlphaFoldDB" id="A0AAU7DRL7"/>
<dbReference type="EMBL" id="CP146203">
    <property type="protein sequence ID" value="XBH20584.1"/>
    <property type="molecule type" value="Genomic_DNA"/>
</dbReference>
<evidence type="ECO:0000256" key="1">
    <source>
        <dbReference type="ARBA" id="ARBA00004651"/>
    </source>
</evidence>
<dbReference type="InterPro" id="IPR039421">
    <property type="entry name" value="Type_1_exporter"/>
</dbReference>
<proteinExistence type="predicted"/>
<feature type="domain" description="ABC transmembrane type-1" evidence="6">
    <location>
        <begin position="16"/>
        <end position="80"/>
    </location>
</feature>
<dbReference type="PANTHER" id="PTHR24221:SF654">
    <property type="entry name" value="ATP-BINDING CASSETTE SUB-FAMILY B MEMBER 6"/>
    <property type="match status" value="1"/>
</dbReference>
<reference evidence="7" key="1">
    <citation type="submission" date="2024-02" db="EMBL/GenBank/DDBJ databases">
        <title>Tomenella chthoni gen. nov. sp. nov., a member of the family Jonesiaceae isolated from bat guano.</title>
        <authorList>
            <person name="Miller S.L."/>
            <person name="King J."/>
            <person name="Sankaranarayanan K."/>
            <person name="Lawson P.A."/>
        </authorList>
    </citation>
    <scope>NUCLEOTIDE SEQUENCE</scope>
    <source>
        <strain evidence="7">BS-20</strain>
    </source>
</reference>
<name>A0AAU7DRL7_9MICO</name>
<feature type="transmembrane region" description="Helical" evidence="5">
    <location>
        <begin position="39"/>
        <end position="57"/>
    </location>
</feature>
<dbReference type="GO" id="GO:0140359">
    <property type="term" value="F:ABC-type transporter activity"/>
    <property type="evidence" value="ECO:0007669"/>
    <property type="project" value="InterPro"/>
</dbReference>
<dbReference type="InterPro" id="IPR011527">
    <property type="entry name" value="ABC1_TM_dom"/>
</dbReference>
<dbReference type="SUPFAM" id="SSF52540">
    <property type="entry name" value="P-loop containing nucleoside triphosphate hydrolases"/>
    <property type="match status" value="1"/>
</dbReference>
<comment type="subcellular location">
    <subcellularLocation>
        <location evidence="1">Cell membrane</location>
        <topology evidence="1">Multi-pass membrane protein</topology>
    </subcellularLocation>
</comment>
<dbReference type="InterPro" id="IPR036640">
    <property type="entry name" value="ABC1_TM_sf"/>
</dbReference>
<protein>
    <recommendedName>
        <fullName evidence="6">ABC transmembrane type-1 domain-containing protein</fullName>
    </recommendedName>
</protein>
<dbReference type="GO" id="GO:0005886">
    <property type="term" value="C:plasma membrane"/>
    <property type="evidence" value="ECO:0007669"/>
    <property type="project" value="UniProtKB-SubCell"/>
</dbReference>
<dbReference type="SUPFAM" id="SSF90123">
    <property type="entry name" value="ABC transporter transmembrane region"/>
    <property type="match status" value="1"/>
</dbReference>
<keyword evidence="2 5" id="KW-0812">Transmembrane</keyword>
<dbReference type="GO" id="GO:0034040">
    <property type="term" value="F:ATPase-coupled lipid transmembrane transporter activity"/>
    <property type="evidence" value="ECO:0007669"/>
    <property type="project" value="TreeGrafter"/>
</dbReference>
<sequence>MRAAVPAPGAQAEVNLDRTLRAERKTLSLRTDLIPGMDLSFAIAPILVLVWGTLMVSQDLATVGQVTTVLLYAIALVTPIWDLVFWLDDSQVAATSMARIIGVGLVPNDRELTTDVPTGSGIVAQKIRYAYREGHDVLHGINLDLRPSERLAIVGTSGVGQSTLEGCLPVSMAHTLGTVTGGGGGNLTELPLGT</sequence>
<evidence type="ECO:0000256" key="3">
    <source>
        <dbReference type="ARBA" id="ARBA00022989"/>
    </source>
</evidence>
<accession>A0AAU7DRL7</accession>
<evidence type="ECO:0000256" key="2">
    <source>
        <dbReference type="ARBA" id="ARBA00022692"/>
    </source>
</evidence>
<organism evidence="7">
    <name type="scientific">Jonesiaceae bacterium BS-20</name>
    <dbReference type="NCBI Taxonomy" id="3120821"/>
    <lineage>
        <taxon>Bacteria</taxon>
        <taxon>Bacillati</taxon>
        <taxon>Actinomycetota</taxon>
        <taxon>Actinomycetes</taxon>
        <taxon>Micrococcales</taxon>
        <taxon>Jonesiaceae</taxon>
    </lineage>
</organism>
<dbReference type="InterPro" id="IPR027417">
    <property type="entry name" value="P-loop_NTPase"/>
</dbReference>
<dbReference type="Gene3D" id="1.20.1560.10">
    <property type="entry name" value="ABC transporter type 1, transmembrane domain"/>
    <property type="match status" value="1"/>
</dbReference>
<evidence type="ECO:0000259" key="6">
    <source>
        <dbReference type="PROSITE" id="PS50929"/>
    </source>
</evidence>
<evidence type="ECO:0000256" key="5">
    <source>
        <dbReference type="SAM" id="Phobius"/>
    </source>
</evidence>